<protein>
    <recommendedName>
        <fullName evidence="4">DUF4825 domain-containing protein</fullName>
    </recommendedName>
</protein>
<keyword evidence="1" id="KW-0732">Signal</keyword>
<organism evidence="2 3">
    <name type="scientific">Gehongia tenuis</name>
    <dbReference type="NCBI Taxonomy" id="2763655"/>
    <lineage>
        <taxon>Bacteria</taxon>
        <taxon>Bacillati</taxon>
        <taxon>Bacillota</taxon>
        <taxon>Clostridia</taxon>
        <taxon>Christensenellales</taxon>
        <taxon>Christensenellaceae</taxon>
        <taxon>Gehongia</taxon>
    </lineage>
</organism>
<dbReference type="Proteomes" id="UP000623172">
    <property type="component" value="Unassembled WGS sequence"/>
</dbReference>
<feature type="signal peptide" evidence="1">
    <location>
        <begin position="1"/>
        <end position="25"/>
    </location>
</feature>
<sequence>MRPRKIRGSICMVLAAILLLGAAVAAVTLMDHLLPTHKNEIVEFDDVSLAEKLAVQGTEEGPSLYPWNYYKPSTGQEATEEDLAKIEGKGIDYFIRFMALVCGTDASQSMEQAMVNGMANGMANGQDFDGSYYYKLVDVCSLEGKFIRCSGNNGDFIFMKNGLVSLGENTELYNDSLKMRVDCALDAEFNVVYLRCRPEPMNFVALTQEERDNQYNALLEYMYNYENQDMPVNPLRAYLVSLQLLDVGSDDLLEAAYLAEAIFYDPEGDAARLVDFNPRTSDILMTLDLKNGASFTLIYEEHLNNISGFSLEMP</sequence>
<reference evidence="2" key="1">
    <citation type="submission" date="2020-08" db="EMBL/GenBank/DDBJ databases">
        <title>Genome public.</title>
        <authorList>
            <person name="Liu C."/>
            <person name="Sun Q."/>
        </authorList>
    </citation>
    <scope>NUCLEOTIDE SEQUENCE</scope>
    <source>
        <strain evidence="2">NSJ-53</strain>
    </source>
</reference>
<name>A0A926D3T5_9FIRM</name>
<proteinExistence type="predicted"/>
<dbReference type="EMBL" id="JACRSR010000001">
    <property type="protein sequence ID" value="MBC8531031.1"/>
    <property type="molecule type" value="Genomic_DNA"/>
</dbReference>
<dbReference type="AlphaFoldDB" id="A0A926D3T5"/>
<dbReference type="RefSeq" id="WP_249315096.1">
    <property type="nucleotide sequence ID" value="NZ_JACRSR010000001.1"/>
</dbReference>
<evidence type="ECO:0000313" key="3">
    <source>
        <dbReference type="Proteomes" id="UP000623172"/>
    </source>
</evidence>
<keyword evidence="3" id="KW-1185">Reference proteome</keyword>
<evidence type="ECO:0008006" key="4">
    <source>
        <dbReference type="Google" id="ProtNLM"/>
    </source>
</evidence>
<evidence type="ECO:0000313" key="2">
    <source>
        <dbReference type="EMBL" id="MBC8531031.1"/>
    </source>
</evidence>
<feature type="chain" id="PRO_5037818059" description="DUF4825 domain-containing protein" evidence="1">
    <location>
        <begin position="26"/>
        <end position="314"/>
    </location>
</feature>
<evidence type="ECO:0000256" key="1">
    <source>
        <dbReference type="SAM" id="SignalP"/>
    </source>
</evidence>
<accession>A0A926D3T5</accession>
<gene>
    <name evidence="2" type="ORF">H8696_04125</name>
</gene>
<comment type="caution">
    <text evidence="2">The sequence shown here is derived from an EMBL/GenBank/DDBJ whole genome shotgun (WGS) entry which is preliminary data.</text>
</comment>